<keyword evidence="3 7" id="KW-0812">Transmembrane</keyword>
<feature type="domain" description="Major facilitator superfamily (MFS) profile" evidence="8">
    <location>
        <begin position="53"/>
        <end position="540"/>
    </location>
</feature>
<dbReference type="PANTHER" id="PTHR23501:SF193">
    <property type="entry name" value="MULTIDRUG TRANSPORTER, PUTATIVE (AFU_ORTHOLOGUE AFUA_8G00940)-RELATED"/>
    <property type="match status" value="1"/>
</dbReference>
<name>A0A2J6SEA4_HYAVF</name>
<evidence type="ECO:0000256" key="6">
    <source>
        <dbReference type="SAM" id="MobiDB-lite"/>
    </source>
</evidence>
<gene>
    <name evidence="9" type="ORF">L207DRAFT_575721</name>
</gene>
<evidence type="ECO:0000256" key="4">
    <source>
        <dbReference type="ARBA" id="ARBA00022989"/>
    </source>
</evidence>
<dbReference type="EMBL" id="KZ613937">
    <property type="protein sequence ID" value="PMD49082.1"/>
    <property type="molecule type" value="Genomic_DNA"/>
</dbReference>
<dbReference type="InterPro" id="IPR011701">
    <property type="entry name" value="MFS"/>
</dbReference>
<dbReference type="InterPro" id="IPR036259">
    <property type="entry name" value="MFS_trans_sf"/>
</dbReference>
<dbReference type="AlphaFoldDB" id="A0A2J6SEA4"/>
<evidence type="ECO:0000256" key="3">
    <source>
        <dbReference type="ARBA" id="ARBA00022692"/>
    </source>
</evidence>
<dbReference type="CDD" id="cd17502">
    <property type="entry name" value="MFS_Azr1_MDR_like"/>
    <property type="match status" value="1"/>
</dbReference>
<comment type="subcellular location">
    <subcellularLocation>
        <location evidence="1">Membrane</location>
        <topology evidence="1">Multi-pass membrane protein</topology>
    </subcellularLocation>
</comment>
<dbReference type="InterPro" id="IPR020846">
    <property type="entry name" value="MFS_dom"/>
</dbReference>
<feature type="transmembrane region" description="Helical" evidence="7">
    <location>
        <begin position="206"/>
        <end position="227"/>
    </location>
</feature>
<accession>A0A2J6SEA4</accession>
<evidence type="ECO:0000259" key="8">
    <source>
        <dbReference type="PROSITE" id="PS50850"/>
    </source>
</evidence>
<feature type="transmembrane region" description="Helical" evidence="7">
    <location>
        <begin position="247"/>
        <end position="267"/>
    </location>
</feature>
<keyword evidence="10" id="KW-1185">Reference proteome</keyword>
<feature type="region of interest" description="Disordered" evidence="6">
    <location>
        <begin position="1"/>
        <end position="35"/>
    </location>
</feature>
<protein>
    <submittedName>
        <fullName evidence="9">Efflux pump</fullName>
    </submittedName>
</protein>
<sequence>MATQDSDPMTNSSEGEKGLESSSTTEKNGSTQEGTLPFTAEREYVKGIKLILVLASATLATFLMMLDMTIIATAIPRITNQFHSVTDVGWYGSAYSLTSASLQPLTGKLYTHISSKRVYLGFFAFFELGSLLCALAINSRMLIIGRAIAGIGAAGLTNGALTILSACIPKQQLPVMFGIVLGLSQLGLALGPILGGTLTEYVSWRWCFWINLPFGGVVAIILVLIHIPDQIIKDKLPLRKLLPKLDLLGFGIFLPSAIMFLLALQFGGNQFSWSSPTVIGLFVGGGVTFIIFLGWEWRIGDEAMIPFSILRKKIMWASCVVRFFYMGDIMVVSYYLPIYFQTVKEVSPVRSGYYCLPVILVQMIFAVGVSGAVSKVGYVVPFMVACGVVMSIGDGLYTRLGPSTSTATWIGYQIVSGCGNGLGTTIPIIAIQSLLPAEEQSIAMAILIFCQNFGGSVFLICAQAIFDNKLHKLIAEYVPGADVSAVISAGATGWRNILSEQQVSGILRAYAGSIGGTFWLALGTSIGTLLFASGMGWVDIRKNEDEPVE</sequence>
<dbReference type="GO" id="GO:0022857">
    <property type="term" value="F:transmembrane transporter activity"/>
    <property type="evidence" value="ECO:0007669"/>
    <property type="project" value="InterPro"/>
</dbReference>
<feature type="transmembrane region" description="Helical" evidence="7">
    <location>
        <begin position="409"/>
        <end position="430"/>
    </location>
</feature>
<keyword evidence="4 7" id="KW-1133">Transmembrane helix</keyword>
<comment type="similarity">
    <text evidence="2">Belongs to the major facilitator superfamily. TCR/Tet family.</text>
</comment>
<feature type="transmembrane region" description="Helical" evidence="7">
    <location>
        <begin position="273"/>
        <end position="293"/>
    </location>
</feature>
<feature type="transmembrane region" description="Helical" evidence="7">
    <location>
        <begin position="442"/>
        <end position="466"/>
    </location>
</feature>
<evidence type="ECO:0000256" key="1">
    <source>
        <dbReference type="ARBA" id="ARBA00004141"/>
    </source>
</evidence>
<feature type="transmembrane region" description="Helical" evidence="7">
    <location>
        <begin position="118"/>
        <end position="137"/>
    </location>
</feature>
<feature type="transmembrane region" description="Helical" evidence="7">
    <location>
        <begin position="376"/>
        <end position="397"/>
    </location>
</feature>
<evidence type="ECO:0000256" key="7">
    <source>
        <dbReference type="SAM" id="Phobius"/>
    </source>
</evidence>
<proteinExistence type="inferred from homology"/>
<keyword evidence="5 7" id="KW-0472">Membrane</keyword>
<dbReference type="PANTHER" id="PTHR23501">
    <property type="entry name" value="MAJOR FACILITATOR SUPERFAMILY"/>
    <property type="match status" value="1"/>
</dbReference>
<feature type="transmembrane region" description="Helical" evidence="7">
    <location>
        <begin position="509"/>
        <end position="532"/>
    </location>
</feature>
<dbReference type="PRINTS" id="PR01036">
    <property type="entry name" value="TCRTETB"/>
</dbReference>
<dbReference type="SUPFAM" id="SSF103473">
    <property type="entry name" value="MFS general substrate transporter"/>
    <property type="match status" value="1"/>
</dbReference>
<dbReference type="Pfam" id="PF07690">
    <property type="entry name" value="MFS_1"/>
    <property type="match status" value="1"/>
</dbReference>
<feature type="compositionally biased region" description="Polar residues" evidence="6">
    <location>
        <begin position="1"/>
        <end position="11"/>
    </location>
</feature>
<reference evidence="9 10" key="1">
    <citation type="submission" date="2016-04" db="EMBL/GenBank/DDBJ databases">
        <title>A degradative enzymes factory behind the ericoid mycorrhizal symbiosis.</title>
        <authorList>
            <consortium name="DOE Joint Genome Institute"/>
            <person name="Martino E."/>
            <person name="Morin E."/>
            <person name="Grelet G."/>
            <person name="Kuo A."/>
            <person name="Kohler A."/>
            <person name="Daghino S."/>
            <person name="Barry K."/>
            <person name="Choi C."/>
            <person name="Cichocki N."/>
            <person name="Clum A."/>
            <person name="Copeland A."/>
            <person name="Hainaut M."/>
            <person name="Haridas S."/>
            <person name="Labutti K."/>
            <person name="Lindquist E."/>
            <person name="Lipzen A."/>
            <person name="Khouja H.-R."/>
            <person name="Murat C."/>
            <person name="Ohm R."/>
            <person name="Olson A."/>
            <person name="Spatafora J."/>
            <person name="Veneault-Fourrey C."/>
            <person name="Henrissat B."/>
            <person name="Grigoriev I."/>
            <person name="Martin F."/>
            <person name="Perotto S."/>
        </authorList>
    </citation>
    <scope>NUCLEOTIDE SEQUENCE [LARGE SCALE GENOMIC DNA]</scope>
    <source>
        <strain evidence="9 10">F</strain>
    </source>
</reference>
<evidence type="ECO:0000313" key="10">
    <source>
        <dbReference type="Proteomes" id="UP000235786"/>
    </source>
</evidence>
<feature type="transmembrane region" description="Helical" evidence="7">
    <location>
        <begin position="175"/>
        <end position="194"/>
    </location>
</feature>
<dbReference type="GO" id="GO:0005886">
    <property type="term" value="C:plasma membrane"/>
    <property type="evidence" value="ECO:0007669"/>
    <property type="project" value="TreeGrafter"/>
</dbReference>
<feature type="transmembrane region" description="Helical" evidence="7">
    <location>
        <begin position="314"/>
        <end position="336"/>
    </location>
</feature>
<evidence type="ECO:0000256" key="5">
    <source>
        <dbReference type="ARBA" id="ARBA00023136"/>
    </source>
</evidence>
<dbReference type="Proteomes" id="UP000235786">
    <property type="component" value="Unassembled WGS sequence"/>
</dbReference>
<dbReference type="Gene3D" id="1.20.1250.20">
    <property type="entry name" value="MFS general substrate transporter like domains"/>
    <property type="match status" value="2"/>
</dbReference>
<organism evidence="9 10">
    <name type="scientific">Hyaloscypha variabilis (strain UAMH 11265 / GT02V1 / F)</name>
    <name type="common">Meliniomyces variabilis</name>
    <dbReference type="NCBI Taxonomy" id="1149755"/>
    <lineage>
        <taxon>Eukaryota</taxon>
        <taxon>Fungi</taxon>
        <taxon>Dikarya</taxon>
        <taxon>Ascomycota</taxon>
        <taxon>Pezizomycotina</taxon>
        <taxon>Leotiomycetes</taxon>
        <taxon>Helotiales</taxon>
        <taxon>Hyaloscyphaceae</taxon>
        <taxon>Hyaloscypha</taxon>
        <taxon>Hyaloscypha variabilis</taxon>
    </lineage>
</organism>
<feature type="transmembrane region" description="Helical" evidence="7">
    <location>
        <begin position="143"/>
        <end position="168"/>
    </location>
</feature>
<evidence type="ECO:0000256" key="2">
    <source>
        <dbReference type="ARBA" id="ARBA00007520"/>
    </source>
</evidence>
<dbReference type="PROSITE" id="PS50850">
    <property type="entry name" value="MFS"/>
    <property type="match status" value="1"/>
</dbReference>
<dbReference type="OrthoDB" id="10021397at2759"/>
<evidence type="ECO:0000313" key="9">
    <source>
        <dbReference type="EMBL" id="PMD49082.1"/>
    </source>
</evidence>
<feature type="transmembrane region" description="Helical" evidence="7">
    <location>
        <begin position="351"/>
        <end position="369"/>
    </location>
</feature>
<feature type="transmembrane region" description="Helical" evidence="7">
    <location>
        <begin position="50"/>
        <end position="76"/>
    </location>
</feature>